<protein>
    <submittedName>
        <fullName evidence="2">Uncharacterized protein</fullName>
    </submittedName>
</protein>
<reference evidence="2 3" key="1">
    <citation type="journal article" date="2016" name="Genome Announc.">
        <title>First Complete Genome Sequence of a Subdivision 6 Acidobacterium Strain.</title>
        <authorList>
            <person name="Huang S."/>
            <person name="Vieira S."/>
            <person name="Bunk B."/>
            <person name="Riedel T."/>
            <person name="Sproer C."/>
            <person name="Overmann J."/>
        </authorList>
    </citation>
    <scope>NUCLEOTIDE SEQUENCE [LARGE SCALE GENOMIC DNA]</scope>
    <source>
        <strain evidence="3">DSM 100886 HEG_-6_39</strain>
    </source>
</reference>
<reference evidence="3" key="2">
    <citation type="submission" date="2016-04" db="EMBL/GenBank/DDBJ databases">
        <title>First Complete Genome Sequence of a Subdivision 6 Acidobacterium.</title>
        <authorList>
            <person name="Huang S."/>
            <person name="Vieira S."/>
            <person name="Bunk B."/>
            <person name="Riedel T."/>
            <person name="Sproeer C."/>
            <person name="Overmann J."/>
        </authorList>
    </citation>
    <scope>NUCLEOTIDE SEQUENCE [LARGE SCALE GENOMIC DNA]</scope>
    <source>
        <strain evidence="3">DSM 100886 HEG_-6_39</strain>
    </source>
</reference>
<feature type="region of interest" description="Disordered" evidence="1">
    <location>
        <begin position="62"/>
        <end position="113"/>
    </location>
</feature>
<evidence type="ECO:0000313" key="3">
    <source>
        <dbReference type="Proteomes" id="UP000076079"/>
    </source>
</evidence>
<accession>A0A143PJW1</accession>
<sequence>MEGAHRVQPEIQSRDDAEVAAAATDRPEQIFVLARPEFQHLAIGSHELRADDVVARCPEEAAPGGIAAGERQTSHADRPAAAHRRDEPERERRGEQLANRRSAANGGDSAVRIDADGVERAEINLQRAIGDAESGVAVTAAADGDRDVMSPRDLYAAPHVVEVCAPRHGDWATVVGEVPDLPRLVEEGRPGLQETPADVSGEIGEIGIGPSRQGDTRSAGGCAGSQRHGTGRGEAGANEVASGPGRKCPAVDGHRRLWNSGPSRLVPVVPYVACRARGEGGVLSSVHLIHHGWRR</sequence>
<dbReference type="Proteomes" id="UP000076079">
    <property type="component" value="Chromosome"/>
</dbReference>
<feature type="region of interest" description="Disordered" evidence="1">
    <location>
        <begin position="209"/>
        <end position="246"/>
    </location>
</feature>
<dbReference type="EMBL" id="CP015136">
    <property type="protein sequence ID" value="AMY08540.1"/>
    <property type="molecule type" value="Genomic_DNA"/>
</dbReference>
<feature type="compositionally biased region" description="Basic and acidic residues" evidence="1">
    <location>
        <begin position="72"/>
        <end position="95"/>
    </location>
</feature>
<feature type="region of interest" description="Disordered" evidence="1">
    <location>
        <begin position="1"/>
        <end position="23"/>
    </location>
</feature>
<evidence type="ECO:0000256" key="1">
    <source>
        <dbReference type="SAM" id="MobiDB-lite"/>
    </source>
</evidence>
<name>A0A143PJW1_LUTPR</name>
<dbReference type="AlphaFoldDB" id="A0A143PJW1"/>
<dbReference type="KEGG" id="abac:LuPra_01741"/>
<proteinExistence type="predicted"/>
<dbReference type="STRING" id="1855912.LuPra_01741"/>
<feature type="compositionally biased region" description="Basic and acidic residues" evidence="1">
    <location>
        <begin position="1"/>
        <end position="17"/>
    </location>
</feature>
<evidence type="ECO:0000313" key="2">
    <source>
        <dbReference type="EMBL" id="AMY08540.1"/>
    </source>
</evidence>
<gene>
    <name evidence="2" type="ORF">LuPra_01741</name>
</gene>
<organism evidence="2 3">
    <name type="scientific">Luteitalea pratensis</name>
    <dbReference type="NCBI Taxonomy" id="1855912"/>
    <lineage>
        <taxon>Bacteria</taxon>
        <taxon>Pseudomonadati</taxon>
        <taxon>Acidobacteriota</taxon>
        <taxon>Vicinamibacteria</taxon>
        <taxon>Vicinamibacterales</taxon>
        <taxon>Vicinamibacteraceae</taxon>
        <taxon>Luteitalea</taxon>
    </lineage>
</organism>
<keyword evidence="3" id="KW-1185">Reference proteome</keyword>